<dbReference type="GO" id="GO:0043709">
    <property type="term" value="P:cell adhesion involved in single-species biofilm formation"/>
    <property type="evidence" value="ECO:0007669"/>
    <property type="project" value="TreeGrafter"/>
</dbReference>
<evidence type="ECO:0000256" key="1">
    <source>
        <dbReference type="ARBA" id="ARBA00001946"/>
    </source>
</evidence>
<dbReference type="SMART" id="SM00267">
    <property type="entry name" value="GGDEF"/>
    <property type="match status" value="1"/>
</dbReference>
<sequence length="649" mass="70085">MRFPFWLQAVGVWVLAAALVAVPFWTVHERETDAYLERERVELQAALRSTDSLLRTMTNQAFADLLERGQLRQILSRPYDGPIDGVAEFHRDSVLAVGRQTHRSLRNCCGASLHVLGAGGESIVHFDARLEQDRLDSVADRPGIEAILNSRMGAQGFELSAMGLAYRRVLPIWDGNRPVGAVEAVLQPGDLTTLLRRIGGDALLYHLLLRADAVPEAVQGGGSGQWFQSTDLHPDLLEPVQTGSHGSRMPHWLEQSAALRSALRESLPGNEPVSALVRDAYGRHVAVVMAPVTDISGNAIGYAASESNAAPIIAWRQQLAFSGGLVFLLVGALGHVALLMVRSRRGASALRDQINAITESMGEGVYVLDAHGRVRYVNQAASDLLGYHPDEIVGARANALFHDGRRDHGRPVDIPGWDVTATGGTYRSDHHQLQCRDGSSLPVSLTVAPLKGREAGVVAVFHDIADRARELSSLKEQVARDPLTGLGNRRMLDTSLQRESIRARRSGEPLSLLMLDVDQFKVFNDTFGHPAGDETLRRIATVLEQSVIRSDDLICRYGGEEFAVILPHAGADAAVIVAERIRASVEAAGIPQPPQANSAVVTVSIGCATAVGDAVEPALLIARADAGVYRAKRLGRNRVEGGTERGVSL</sequence>
<evidence type="ECO:0000259" key="5">
    <source>
        <dbReference type="PROSITE" id="PS50112"/>
    </source>
</evidence>
<dbReference type="PANTHER" id="PTHR45138:SF9">
    <property type="entry name" value="DIGUANYLATE CYCLASE DGCM-RELATED"/>
    <property type="match status" value="1"/>
</dbReference>
<dbReference type="Pfam" id="PF08448">
    <property type="entry name" value="PAS_4"/>
    <property type="match status" value="1"/>
</dbReference>
<dbReference type="Gene3D" id="3.30.70.270">
    <property type="match status" value="1"/>
</dbReference>
<gene>
    <name evidence="7" type="ORF">SAMN04488052_10355</name>
</gene>
<dbReference type="AlphaFoldDB" id="A0A1H8SMX1"/>
<dbReference type="PROSITE" id="PS50887">
    <property type="entry name" value="GGDEF"/>
    <property type="match status" value="1"/>
</dbReference>
<evidence type="ECO:0000313" key="8">
    <source>
        <dbReference type="Proteomes" id="UP000199657"/>
    </source>
</evidence>
<evidence type="ECO:0000259" key="6">
    <source>
        <dbReference type="PROSITE" id="PS50887"/>
    </source>
</evidence>
<organism evidence="7 8">
    <name type="scientific">Aquisalimonas asiatica</name>
    <dbReference type="NCBI Taxonomy" id="406100"/>
    <lineage>
        <taxon>Bacteria</taxon>
        <taxon>Pseudomonadati</taxon>
        <taxon>Pseudomonadota</taxon>
        <taxon>Gammaproteobacteria</taxon>
        <taxon>Chromatiales</taxon>
        <taxon>Ectothiorhodospiraceae</taxon>
        <taxon>Aquisalimonas</taxon>
    </lineage>
</organism>
<feature type="domain" description="PAS" evidence="5">
    <location>
        <begin position="350"/>
        <end position="394"/>
    </location>
</feature>
<dbReference type="InterPro" id="IPR035965">
    <property type="entry name" value="PAS-like_dom_sf"/>
</dbReference>
<evidence type="ECO:0000256" key="3">
    <source>
        <dbReference type="ARBA" id="ARBA00034247"/>
    </source>
</evidence>
<keyword evidence="8" id="KW-1185">Reference proteome</keyword>
<dbReference type="GO" id="GO:0005886">
    <property type="term" value="C:plasma membrane"/>
    <property type="evidence" value="ECO:0007669"/>
    <property type="project" value="TreeGrafter"/>
</dbReference>
<evidence type="ECO:0000256" key="2">
    <source>
        <dbReference type="ARBA" id="ARBA00012528"/>
    </source>
</evidence>
<dbReference type="NCBIfam" id="TIGR00229">
    <property type="entry name" value="sensory_box"/>
    <property type="match status" value="1"/>
</dbReference>
<dbReference type="Proteomes" id="UP000199657">
    <property type="component" value="Unassembled WGS sequence"/>
</dbReference>
<dbReference type="SMART" id="SM00091">
    <property type="entry name" value="PAS"/>
    <property type="match status" value="1"/>
</dbReference>
<comment type="cofactor">
    <cofactor evidence="1">
        <name>Mg(2+)</name>
        <dbReference type="ChEBI" id="CHEBI:18420"/>
    </cofactor>
</comment>
<dbReference type="GO" id="GO:0052621">
    <property type="term" value="F:diguanylate cyclase activity"/>
    <property type="evidence" value="ECO:0007669"/>
    <property type="project" value="UniProtKB-EC"/>
</dbReference>
<dbReference type="STRING" id="406100.SAMN04488052_10355"/>
<dbReference type="OrthoDB" id="9812260at2"/>
<dbReference type="Gene3D" id="3.30.450.20">
    <property type="entry name" value="PAS domain"/>
    <property type="match status" value="1"/>
</dbReference>
<keyword evidence="4" id="KW-0812">Transmembrane</keyword>
<dbReference type="RefSeq" id="WP_091642108.1">
    <property type="nucleotide sequence ID" value="NZ_FOEG01000003.1"/>
</dbReference>
<dbReference type="InterPro" id="IPR043128">
    <property type="entry name" value="Rev_trsase/Diguanyl_cyclase"/>
</dbReference>
<keyword evidence="4" id="KW-1133">Transmembrane helix</keyword>
<evidence type="ECO:0000313" key="7">
    <source>
        <dbReference type="EMBL" id="SEO79543.1"/>
    </source>
</evidence>
<dbReference type="CDD" id="cd01949">
    <property type="entry name" value="GGDEF"/>
    <property type="match status" value="1"/>
</dbReference>
<dbReference type="InterPro" id="IPR029787">
    <property type="entry name" value="Nucleotide_cyclase"/>
</dbReference>
<dbReference type="EC" id="2.7.7.65" evidence="2"/>
<dbReference type="InterPro" id="IPR000160">
    <property type="entry name" value="GGDEF_dom"/>
</dbReference>
<dbReference type="Pfam" id="PF00990">
    <property type="entry name" value="GGDEF"/>
    <property type="match status" value="1"/>
</dbReference>
<dbReference type="NCBIfam" id="TIGR00254">
    <property type="entry name" value="GGDEF"/>
    <property type="match status" value="1"/>
</dbReference>
<protein>
    <recommendedName>
        <fullName evidence="2">diguanylate cyclase</fullName>
        <ecNumber evidence="2">2.7.7.65</ecNumber>
    </recommendedName>
</protein>
<feature type="domain" description="GGDEF" evidence="6">
    <location>
        <begin position="508"/>
        <end position="644"/>
    </location>
</feature>
<name>A0A1H8SMX1_9GAMM</name>
<dbReference type="FunFam" id="3.30.70.270:FF:000001">
    <property type="entry name" value="Diguanylate cyclase domain protein"/>
    <property type="match status" value="1"/>
</dbReference>
<keyword evidence="4" id="KW-0472">Membrane</keyword>
<dbReference type="EMBL" id="FOEG01000003">
    <property type="protein sequence ID" value="SEO79543.1"/>
    <property type="molecule type" value="Genomic_DNA"/>
</dbReference>
<dbReference type="InterPro" id="IPR050469">
    <property type="entry name" value="Diguanylate_Cyclase"/>
</dbReference>
<dbReference type="GO" id="GO:1902201">
    <property type="term" value="P:negative regulation of bacterial-type flagellum-dependent cell motility"/>
    <property type="evidence" value="ECO:0007669"/>
    <property type="project" value="TreeGrafter"/>
</dbReference>
<dbReference type="PROSITE" id="PS50112">
    <property type="entry name" value="PAS"/>
    <property type="match status" value="1"/>
</dbReference>
<dbReference type="PANTHER" id="PTHR45138">
    <property type="entry name" value="REGULATORY COMPONENTS OF SENSORY TRANSDUCTION SYSTEM"/>
    <property type="match status" value="1"/>
</dbReference>
<evidence type="ECO:0000256" key="4">
    <source>
        <dbReference type="SAM" id="Phobius"/>
    </source>
</evidence>
<accession>A0A1H8SMX1</accession>
<proteinExistence type="predicted"/>
<dbReference type="SUPFAM" id="SSF55073">
    <property type="entry name" value="Nucleotide cyclase"/>
    <property type="match status" value="1"/>
</dbReference>
<dbReference type="InterPro" id="IPR013656">
    <property type="entry name" value="PAS_4"/>
</dbReference>
<dbReference type="InterPro" id="IPR000014">
    <property type="entry name" value="PAS"/>
</dbReference>
<comment type="catalytic activity">
    <reaction evidence="3">
        <text>2 GTP = 3',3'-c-di-GMP + 2 diphosphate</text>
        <dbReference type="Rhea" id="RHEA:24898"/>
        <dbReference type="ChEBI" id="CHEBI:33019"/>
        <dbReference type="ChEBI" id="CHEBI:37565"/>
        <dbReference type="ChEBI" id="CHEBI:58805"/>
        <dbReference type="EC" id="2.7.7.65"/>
    </reaction>
</comment>
<reference evidence="7 8" key="1">
    <citation type="submission" date="2016-10" db="EMBL/GenBank/DDBJ databases">
        <authorList>
            <person name="de Groot N.N."/>
        </authorList>
    </citation>
    <scope>NUCLEOTIDE SEQUENCE [LARGE SCALE GENOMIC DNA]</scope>
    <source>
        <strain evidence="7 8">CGMCC 1.6291</strain>
    </source>
</reference>
<dbReference type="SUPFAM" id="SSF55785">
    <property type="entry name" value="PYP-like sensor domain (PAS domain)"/>
    <property type="match status" value="1"/>
</dbReference>
<feature type="transmembrane region" description="Helical" evidence="4">
    <location>
        <begin position="319"/>
        <end position="341"/>
    </location>
</feature>
<dbReference type="CDD" id="cd00130">
    <property type="entry name" value="PAS"/>
    <property type="match status" value="1"/>
</dbReference>